<keyword evidence="2" id="KW-1185">Reference proteome</keyword>
<dbReference type="PANTHER" id="PTHR40266">
    <property type="entry name" value="TOXIN HIGB-1"/>
    <property type="match status" value="1"/>
</dbReference>
<dbReference type="InterPro" id="IPR035093">
    <property type="entry name" value="RelE/ParE_toxin_dom_sf"/>
</dbReference>
<dbReference type="PANTHER" id="PTHR40266:SF2">
    <property type="entry name" value="TOXIN HIGB-1"/>
    <property type="match status" value="1"/>
</dbReference>
<dbReference type="InterPro" id="IPR007711">
    <property type="entry name" value="HigB-1"/>
</dbReference>
<dbReference type="SUPFAM" id="SSF143011">
    <property type="entry name" value="RelE-like"/>
    <property type="match status" value="1"/>
</dbReference>
<accession>A0AAJ0UHA3</accession>
<evidence type="ECO:0000313" key="1">
    <source>
        <dbReference type="EMBL" id="MBK5931481.1"/>
    </source>
</evidence>
<protein>
    <submittedName>
        <fullName evidence="1">Plasmid maintenance system killer</fullName>
    </submittedName>
</protein>
<organism evidence="1 2">
    <name type="scientific">Halochromatium salexigens</name>
    <name type="common">Chromatium salexigens</name>
    <dbReference type="NCBI Taxonomy" id="49447"/>
    <lineage>
        <taxon>Bacteria</taxon>
        <taxon>Pseudomonadati</taxon>
        <taxon>Pseudomonadota</taxon>
        <taxon>Gammaproteobacteria</taxon>
        <taxon>Chromatiales</taxon>
        <taxon>Chromatiaceae</taxon>
        <taxon>Halochromatium</taxon>
    </lineage>
</organism>
<evidence type="ECO:0000313" key="2">
    <source>
        <dbReference type="Proteomes" id="UP001296967"/>
    </source>
</evidence>
<dbReference type="Proteomes" id="UP001296967">
    <property type="component" value="Unassembled WGS sequence"/>
</dbReference>
<gene>
    <name evidence="1" type="ORF">CCR82_13380</name>
</gene>
<comment type="caution">
    <text evidence="1">The sequence shown here is derived from an EMBL/GenBank/DDBJ whole genome shotgun (WGS) entry which is preliminary data.</text>
</comment>
<dbReference type="AlphaFoldDB" id="A0AAJ0UHA3"/>
<reference evidence="1" key="1">
    <citation type="submission" date="2017-05" db="EMBL/GenBank/DDBJ databases">
        <authorList>
            <person name="Imhoff J.F."/>
            <person name="Rahn T."/>
            <person name="Kuenzel S."/>
            <person name="Neulinger S.C."/>
        </authorList>
    </citation>
    <scope>NUCLEOTIDE SEQUENCE</scope>
    <source>
        <strain evidence="1">DSM 4395</strain>
    </source>
</reference>
<sequence length="93" mass="10928">MIKSFRCRETESLFNGRFSRRLPQDIQRAAARKLEMLAAATILDSLRIPPANRLEALKGERAGQHSIRINDQWRICFRWHEGDAYDVEITDYH</sequence>
<reference evidence="1" key="2">
    <citation type="journal article" date="2020" name="Microorganisms">
        <title>Osmotic Adaptation and Compatible Solute Biosynthesis of Phototrophic Bacteria as Revealed from Genome Analyses.</title>
        <authorList>
            <person name="Imhoff J.F."/>
            <person name="Rahn T."/>
            <person name="Kunzel S."/>
            <person name="Keller A."/>
            <person name="Neulinger S.C."/>
        </authorList>
    </citation>
    <scope>NUCLEOTIDE SEQUENCE</scope>
    <source>
        <strain evidence="1">DSM 4395</strain>
    </source>
</reference>
<dbReference type="EMBL" id="NHSF01000065">
    <property type="protein sequence ID" value="MBK5931481.1"/>
    <property type="molecule type" value="Genomic_DNA"/>
</dbReference>
<dbReference type="RefSeq" id="WP_201246360.1">
    <property type="nucleotide sequence ID" value="NZ_NHSF01000065.1"/>
</dbReference>
<dbReference type="Pfam" id="PF05015">
    <property type="entry name" value="HigB-like_toxin"/>
    <property type="match status" value="1"/>
</dbReference>
<dbReference type="Gene3D" id="3.30.2310.20">
    <property type="entry name" value="RelE-like"/>
    <property type="match status" value="1"/>
</dbReference>
<name>A0AAJ0UHA3_HALSE</name>
<proteinExistence type="predicted"/>